<dbReference type="RefSeq" id="WP_058021432.1">
    <property type="nucleotide sequence ID" value="NZ_CP013189.1"/>
</dbReference>
<dbReference type="EMBL" id="CP013189">
    <property type="protein sequence ID" value="ALO45943.1"/>
    <property type="molecule type" value="Genomic_DNA"/>
</dbReference>
<dbReference type="Gene3D" id="2.60.120.430">
    <property type="entry name" value="Galactose-binding lectin"/>
    <property type="match status" value="1"/>
</dbReference>
<dbReference type="AlphaFoldDB" id="A0A0S2KC90"/>
<accession>A0A0S2KC90</accession>
<evidence type="ECO:0000313" key="4">
    <source>
        <dbReference type="Proteomes" id="UP000065641"/>
    </source>
</evidence>
<dbReference type="InterPro" id="IPR013857">
    <property type="entry name" value="NADH-UbQ_OxRdtase-assoc_prot30"/>
</dbReference>
<dbReference type="SUPFAM" id="SSF49785">
    <property type="entry name" value="Galactose-binding domain-like"/>
    <property type="match status" value="1"/>
</dbReference>
<dbReference type="InterPro" id="IPR039131">
    <property type="entry name" value="NDUFAF1"/>
</dbReference>
<protein>
    <submittedName>
        <fullName evidence="3">NADH:ubiquinone oxidoreductase complex I intermediate-associated protein 30</fullName>
    </submittedName>
</protein>
<keyword evidence="4" id="KW-1185">Reference proteome</keyword>
<proteinExistence type="inferred from homology"/>
<organism evidence="3 4">
    <name type="scientific">Pseudohongiella spirulinae</name>
    <dbReference type="NCBI Taxonomy" id="1249552"/>
    <lineage>
        <taxon>Bacteria</taxon>
        <taxon>Pseudomonadati</taxon>
        <taxon>Pseudomonadota</taxon>
        <taxon>Gammaproteobacteria</taxon>
        <taxon>Pseudomonadales</taxon>
        <taxon>Pseudohongiellaceae</taxon>
        <taxon>Pseudohongiella</taxon>
    </lineage>
</organism>
<reference evidence="3 4" key="1">
    <citation type="submission" date="2015-11" db="EMBL/GenBank/DDBJ databases">
        <authorList>
            <person name="Zhang Y."/>
            <person name="Guo Z."/>
        </authorList>
    </citation>
    <scope>NUCLEOTIDE SEQUENCE [LARGE SCALE GENOMIC DNA]</scope>
    <source>
        <strain evidence="3 4">KCTC 32221</strain>
    </source>
</reference>
<dbReference type="PATRIC" id="fig|1249552.3.peg.1291"/>
<dbReference type="KEGG" id="pspi:PS2015_1285"/>
<dbReference type="PANTHER" id="PTHR13194">
    <property type="entry name" value="COMPLEX I INTERMEDIATE-ASSOCIATED PROTEIN 30"/>
    <property type="match status" value="1"/>
</dbReference>
<dbReference type="Proteomes" id="UP000065641">
    <property type="component" value="Chromosome"/>
</dbReference>
<dbReference type="STRING" id="1249552.PS2015_1285"/>
<dbReference type="InterPro" id="IPR008979">
    <property type="entry name" value="Galactose-bd-like_sf"/>
</dbReference>
<feature type="domain" description="NADH:ubiquinone oxidoreductase intermediate-associated protein 30" evidence="2">
    <location>
        <begin position="16"/>
        <end position="160"/>
    </location>
</feature>
<dbReference type="PANTHER" id="PTHR13194:SF19">
    <property type="entry name" value="NAD(P)-BINDING ROSSMANN-FOLD SUPERFAMILY PROTEIN"/>
    <property type="match status" value="1"/>
</dbReference>
<keyword evidence="3" id="KW-0830">Ubiquinone</keyword>
<evidence type="ECO:0000313" key="3">
    <source>
        <dbReference type="EMBL" id="ALO45943.1"/>
    </source>
</evidence>
<evidence type="ECO:0000259" key="2">
    <source>
        <dbReference type="Pfam" id="PF08547"/>
    </source>
</evidence>
<sequence>MMTDNFSSEILDIINTAEWRAVNDDVMGGQSSSLPTVVDDKLHFSGIISLENNGGFASIRSQQHLDLSDFSGLTLRVCGDGRRYQFRLYTDATFHDSKIAYSMSFNTTADQWQDVTVDFSKLKPVFRGRLLSGPAFDAARVEQIGFLLADKQAGKFHLRVAWMRTQSN</sequence>
<comment type="similarity">
    <text evidence="1">Belongs to the CIA30 family.</text>
</comment>
<dbReference type="Pfam" id="PF08547">
    <property type="entry name" value="CIA30"/>
    <property type="match status" value="1"/>
</dbReference>
<evidence type="ECO:0000256" key="1">
    <source>
        <dbReference type="ARBA" id="ARBA00007884"/>
    </source>
</evidence>
<name>A0A0S2KC90_9GAMM</name>
<gene>
    <name evidence="3" type="ORF">PS2015_1285</name>
</gene>
<dbReference type="OrthoDB" id="442188at2"/>